<reference evidence="3 4" key="1">
    <citation type="submission" date="2014-09" db="EMBL/GenBank/DDBJ databases">
        <authorList>
            <person name="Chan K.-G."/>
        </authorList>
    </citation>
    <scope>NUCLEOTIDE SEQUENCE [LARGE SCALE GENOMIC DNA]</scope>
    <source>
        <strain evidence="3 4">ND07</strain>
    </source>
</reference>
<evidence type="ECO:0000259" key="2">
    <source>
        <dbReference type="PROSITE" id="PS51371"/>
    </source>
</evidence>
<dbReference type="EMBL" id="CP009455">
    <property type="protein sequence ID" value="AIR90661.1"/>
    <property type="molecule type" value="Genomic_DNA"/>
</dbReference>
<gene>
    <name evidence="3" type="ORF">LK03_15890</name>
</gene>
<dbReference type="SUPFAM" id="SSF54631">
    <property type="entry name" value="CBS-domain pair"/>
    <property type="match status" value="1"/>
</dbReference>
<dbReference type="Gene3D" id="3.10.580.10">
    <property type="entry name" value="CBS-domain"/>
    <property type="match status" value="1"/>
</dbReference>
<keyword evidence="4" id="KW-1185">Reference proteome</keyword>
<evidence type="ECO:0000256" key="1">
    <source>
        <dbReference type="PROSITE-ProRule" id="PRU00703"/>
    </source>
</evidence>
<name>A0A089WQ23_9PSED</name>
<accession>A0A089WQ23</accession>
<dbReference type="InterPro" id="IPR046342">
    <property type="entry name" value="CBS_dom_sf"/>
</dbReference>
<evidence type="ECO:0000313" key="3">
    <source>
        <dbReference type="EMBL" id="AIR90661.1"/>
    </source>
</evidence>
<sequence length="74" mass="7630">MHYMKKAPCALPVAGPQADLDELINLLIQSGAEALLIVEGGQPLGVVTPTDLLRGVQGSEPEEGAVVLAPEVQA</sequence>
<dbReference type="Pfam" id="PF00571">
    <property type="entry name" value="CBS"/>
    <property type="match status" value="1"/>
</dbReference>
<feature type="domain" description="CBS" evidence="2">
    <location>
        <begin position="4"/>
        <end position="62"/>
    </location>
</feature>
<proteinExistence type="predicted"/>
<dbReference type="KEGG" id="psw:LK03_15890"/>
<dbReference type="InterPro" id="IPR000644">
    <property type="entry name" value="CBS_dom"/>
</dbReference>
<protein>
    <recommendedName>
        <fullName evidence="2">CBS domain-containing protein</fullName>
    </recommendedName>
</protein>
<dbReference type="PROSITE" id="PS51371">
    <property type="entry name" value="CBS"/>
    <property type="match status" value="1"/>
</dbReference>
<organism evidence="3 4">
    <name type="scientific">Pseudomonas cremoricolorata</name>
    <dbReference type="NCBI Taxonomy" id="157783"/>
    <lineage>
        <taxon>Bacteria</taxon>
        <taxon>Pseudomonadati</taxon>
        <taxon>Pseudomonadota</taxon>
        <taxon>Gammaproteobacteria</taxon>
        <taxon>Pseudomonadales</taxon>
        <taxon>Pseudomonadaceae</taxon>
        <taxon>Pseudomonas</taxon>
    </lineage>
</organism>
<evidence type="ECO:0000313" key="4">
    <source>
        <dbReference type="Proteomes" id="UP000029493"/>
    </source>
</evidence>
<dbReference type="Proteomes" id="UP000029493">
    <property type="component" value="Chromosome"/>
</dbReference>
<dbReference type="AlphaFoldDB" id="A0A089WQ23"/>
<dbReference type="STRING" id="157783.LK03_15890"/>
<keyword evidence="1" id="KW-0129">CBS domain</keyword>